<dbReference type="EMBL" id="JAKMXF010000328">
    <property type="protein sequence ID" value="KAI6648644.1"/>
    <property type="molecule type" value="Genomic_DNA"/>
</dbReference>
<sequence>MADDVEQQVIAEILGTPLNTFSIQLDESTDISSCAQLLVFARSSKTGTSRKSSYFAIAWKQPQKEMFSSRSLITLIEWDYPERMFQLAQQMVLLLCLEFIRDFELRERQ</sequence>
<dbReference type="Proteomes" id="UP001165289">
    <property type="component" value="Unassembled WGS sequence"/>
</dbReference>
<name>A0AAV7JIH6_9METZ</name>
<evidence type="ECO:0000313" key="2">
    <source>
        <dbReference type="Proteomes" id="UP001165289"/>
    </source>
</evidence>
<evidence type="ECO:0000313" key="1">
    <source>
        <dbReference type="EMBL" id="KAI6648644.1"/>
    </source>
</evidence>
<gene>
    <name evidence="1" type="ORF">LOD99_8001</name>
</gene>
<accession>A0AAV7JIH6</accession>
<protein>
    <submittedName>
        <fullName evidence="1">Uncharacterized protein</fullName>
    </submittedName>
</protein>
<dbReference type="AlphaFoldDB" id="A0AAV7JIH6"/>
<organism evidence="1 2">
    <name type="scientific">Oopsacas minuta</name>
    <dbReference type="NCBI Taxonomy" id="111878"/>
    <lineage>
        <taxon>Eukaryota</taxon>
        <taxon>Metazoa</taxon>
        <taxon>Porifera</taxon>
        <taxon>Hexactinellida</taxon>
        <taxon>Hexasterophora</taxon>
        <taxon>Lyssacinosida</taxon>
        <taxon>Leucopsacidae</taxon>
        <taxon>Oopsacas</taxon>
    </lineage>
</organism>
<proteinExistence type="predicted"/>
<keyword evidence="2" id="KW-1185">Reference proteome</keyword>
<reference evidence="1 2" key="1">
    <citation type="journal article" date="2023" name="BMC Biol.">
        <title>The compact genome of the sponge Oopsacas minuta (Hexactinellida) is lacking key metazoan core genes.</title>
        <authorList>
            <person name="Santini S."/>
            <person name="Schenkelaars Q."/>
            <person name="Jourda C."/>
            <person name="Duchesne M."/>
            <person name="Belahbib H."/>
            <person name="Rocher C."/>
            <person name="Selva M."/>
            <person name="Riesgo A."/>
            <person name="Vervoort M."/>
            <person name="Leys S.P."/>
            <person name="Kodjabachian L."/>
            <person name="Le Bivic A."/>
            <person name="Borchiellini C."/>
            <person name="Claverie J.M."/>
            <person name="Renard E."/>
        </authorList>
    </citation>
    <scope>NUCLEOTIDE SEQUENCE [LARGE SCALE GENOMIC DNA]</scope>
    <source>
        <strain evidence="1">SPO-2</strain>
    </source>
</reference>
<comment type="caution">
    <text evidence="1">The sequence shown here is derived from an EMBL/GenBank/DDBJ whole genome shotgun (WGS) entry which is preliminary data.</text>
</comment>